<evidence type="ECO:0000256" key="1">
    <source>
        <dbReference type="SAM" id="MobiDB-lite"/>
    </source>
</evidence>
<evidence type="ECO:0000313" key="2">
    <source>
        <dbReference type="EMBL" id="PUZ39469.1"/>
    </source>
</evidence>
<dbReference type="AlphaFoldDB" id="A0A2T7C7Z4"/>
<dbReference type="EMBL" id="CM009757">
    <property type="protein sequence ID" value="PUZ39469.1"/>
    <property type="molecule type" value="Genomic_DNA"/>
</dbReference>
<name>A0A2T7C7Z4_9POAL</name>
<sequence>MHSSAGTETSVSRAFVLSATVSLSSRRLLELATAVAGQRPRGGAALHLLRLPSPVTQPLSMSSQRRCQESQGQARARHWRTQGSEKGGG</sequence>
<gene>
    <name evidence="2" type="ORF">GQ55_9G312600</name>
</gene>
<organism evidence="2 3">
    <name type="scientific">Panicum hallii var. hallii</name>
    <dbReference type="NCBI Taxonomy" id="1504633"/>
    <lineage>
        <taxon>Eukaryota</taxon>
        <taxon>Viridiplantae</taxon>
        <taxon>Streptophyta</taxon>
        <taxon>Embryophyta</taxon>
        <taxon>Tracheophyta</taxon>
        <taxon>Spermatophyta</taxon>
        <taxon>Magnoliopsida</taxon>
        <taxon>Liliopsida</taxon>
        <taxon>Poales</taxon>
        <taxon>Poaceae</taxon>
        <taxon>PACMAD clade</taxon>
        <taxon>Panicoideae</taxon>
        <taxon>Panicodae</taxon>
        <taxon>Paniceae</taxon>
        <taxon>Panicinae</taxon>
        <taxon>Panicum</taxon>
        <taxon>Panicum sect. Panicum</taxon>
    </lineage>
</organism>
<reference evidence="2 3" key="1">
    <citation type="submission" date="2018-04" db="EMBL/GenBank/DDBJ databases">
        <title>WGS assembly of Panicum hallii var. hallii HAL2.</title>
        <authorList>
            <person name="Lovell J."/>
            <person name="Jenkins J."/>
            <person name="Lowry D."/>
            <person name="Mamidi S."/>
            <person name="Sreedasyam A."/>
            <person name="Weng X."/>
            <person name="Barry K."/>
            <person name="Bonette J."/>
            <person name="Campitelli B."/>
            <person name="Daum C."/>
            <person name="Gordon S."/>
            <person name="Gould B."/>
            <person name="Lipzen A."/>
            <person name="MacQueen A."/>
            <person name="Palacio-Mejia J."/>
            <person name="Plott C."/>
            <person name="Shakirov E."/>
            <person name="Shu S."/>
            <person name="Yoshinaga Y."/>
            <person name="Zane M."/>
            <person name="Rokhsar D."/>
            <person name="Grimwood J."/>
            <person name="Schmutz J."/>
            <person name="Juenger T."/>
        </authorList>
    </citation>
    <scope>NUCLEOTIDE SEQUENCE [LARGE SCALE GENOMIC DNA]</scope>
    <source>
        <strain evidence="3">cv. HAL2</strain>
    </source>
</reference>
<keyword evidence="3" id="KW-1185">Reference proteome</keyword>
<protein>
    <submittedName>
        <fullName evidence="2">Uncharacterized protein</fullName>
    </submittedName>
</protein>
<dbReference type="Proteomes" id="UP000244336">
    <property type="component" value="Chromosome 9"/>
</dbReference>
<feature type="compositionally biased region" description="Polar residues" evidence="1">
    <location>
        <begin position="55"/>
        <end position="73"/>
    </location>
</feature>
<accession>A0A2T7C7Z4</accession>
<proteinExistence type="predicted"/>
<feature type="region of interest" description="Disordered" evidence="1">
    <location>
        <begin position="55"/>
        <end position="89"/>
    </location>
</feature>
<evidence type="ECO:0000313" key="3">
    <source>
        <dbReference type="Proteomes" id="UP000244336"/>
    </source>
</evidence>
<dbReference type="Gramene" id="PUZ39469">
    <property type="protein sequence ID" value="PUZ39469"/>
    <property type="gene ID" value="GQ55_9G312600"/>
</dbReference>